<name>Q1DA73_MYXXD</name>
<evidence type="ECO:0008006" key="3">
    <source>
        <dbReference type="Google" id="ProtNLM"/>
    </source>
</evidence>
<accession>Q1DA73</accession>
<dbReference type="InterPro" id="IPR024997">
    <property type="entry name" value="DUF3892"/>
</dbReference>
<evidence type="ECO:0000313" key="1">
    <source>
        <dbReference type="EMBL" id="ABF89351.1"/>
    </source>
</evidence>
<evidence type="ECO:0000313" key="2">
    <source>
        <dbReference type="Proteomes" id="UP000002402"/>
    </source>
</evidence>
<dbReference type="STRING" id="246197.MXAN_2229"/>
<gene>
    <name evidence="1" type="ordered locus">MXAN_2229</name>
</gene>
<protein>
    <recommendedName>
        <fullName evidence="3">DUF3892 domain-containing protein</fullName>
    </recommendedName>
</protein>
<organism evidence="1 2">
    <name type="scientific">Myxococcus xanthus (strain DK1622)</name>
    <dbReference type="NCBI Taxonomy" id="246197"/>
    <lineage>
        <taxon>Bacteria</taxon>
        <taxon>Pseudomonadati</taxon>
        <taxon>Myxococcota</taxon>
        <taxon>Myxococcia</taxon>
        <taxon>Myxococcales</taxon>
        <taxon>Cystobacterineae</taxon>
        <taxon>Myxococcaceae</taxon>
        <taxon>Myxococcus</taxon>
    </lineage>
</organism>
<dbReference type="Proteomes" id="UP000002402">
    <property type="component" value="Chromosome"/>
</dbReference>
<dbReference type="HOGENOM" id="CLU_159803_1_0_7"/>
<dbReference type="EnsemblBacteria" id="ABF89351">
    <property type="protein sequence ID" value="ABF89351"/>
    <property type="gene ID" value="MXAN_2229"/>
</dbReference>
<dbReference type="KEGG" id="mxa:MXAN_2229"/>
<dbReference type="AlphaFoldDB" id="Q1DA73"/>
<sequence>MHLPGHLPRALKAAYLPGGRDSPAPEGDPPLRIVVREVGGVFMRYITQIRLEGGALHEHIARLRWKEGNEVGEGSRLELVQWLKAGGDARVQTWPRDVKVEVIDARPPYLRTKANGILTDNLLELPRF</sequence>
<keyword evidence="2" id="KW-1185">Reference proteome</keyword>
<proteinExistence type="predicted"/>
<reference evidence="1 2" key="1">
    <citation type="journal article" date="2006" name="Proc. Natl. Acad. Sci. U.S.A.">
        <title>Evolution of sensory complexity recorded in a myxobacterial genome.</title>
        <authorList>
            <person name="Goldman B.S."/>
            <person name="Nierman W.C."/>
            <person name="Kaiser D."/>
            <person name="Slater S.C."/>
            <person name="Durkin A.S."/>
            <person name="Eisen J.A."/>
            <person name="Ronning C.M."/>
            <person name="Barbazuk W.B."/>
            <person name="Blanchard M."/>
            <person name="Field C."/>
            <person name="Halling C."/>
            <person name="Hinkle G."/>
            <person name="Iartchuk O."/>
            <person name="Kim H.S."/>
            <person name="Mackenzie C."/>
            <person name="Madupu R."/>
            <person name="Miller N."/>
            <person name="Shvartsbeyn A."/>
            <person name="Sullivan S.A."/>
            <person name="Vaudin M."/>
            <person name="Wiegand R."/>
            <person name="Kaplan H.B."/>
        </authorList>
    </citation>
    <scope>NUCLEOTIDE SEQUENCE [LARGE SCALE GENOMIC DNA]</scope>
    <source>
        <strain evidence="2">DK1622</strain>
    </source>
</reference>
<dbReference type="EMBL" id="CP000113">
    <property type="protein sequence ID" value="ABF89351.1"/>
    <property type="molecule type" value="Genomic_DNA"/>
</dbReference>
<dbReference type="Pfam" id="PF13031">
    <property type="entry name" value="DUF3892"/>
    <property type="match status" value="1"/>
</dbReference>